<dbReference type="InterPro" id="IPR003918">
    <property type="entry name" value="NADH_UbQ_OxRdtase"/>
</dbReference>
<feature type="transmembrane region" description="Helical" evidence="10">
    <location>
        <begin position="6"/>
        <end position="24"/>
    </location>
</feature>
<feature type="transmembrane region" description="Helical" evidence="10">
    <location>
        <begin position="284"/>
        <end position="305"/>
    </location>
</feature>
<evidence type="ECO:0000256" key="2">
    <source>
        <dbReference type="ARBA" id="ARBA00004127"/>
    </source>
</evidence>
<dbReference type="GO" id="GO:0015990">
    <property type="term" value="P:electron transport coupled proton transport"/>
    <property type="evidence" value="ECO:0007669"/>
    <property type="project" value="TreeGrafter"/>
</dbReference>
<keyword evidence="6 10" id="KW-1133">Transmembrane helix</keyword>
<organism evidence="13 14">
    <name type="scientific">Roseovarius faecimaris</name>
    <dbReference type="NCBI Taxonomy" id="2494550"/>
    <lineage>
        <taxon>Bacteria</taxon>
        <taxon>Pseudomonadati</taxon>
        <taxon>Pseudomonadota</taxon>
        <taxon>Alphaproteobacteria</taxon>
        <taxon>Rhodobacterales</taxon>
        <taxon>Roseobacteraceae</taxon>
        <taxon>Roseovarius</taxon>
    </lineage>
</organism>
<comment type="function">
    <text evidence="1">NDH-1 shuttles electrons from NADH, via FMN and iron-sulfur (Fe-S) centers, to quinones in the respiratory chain. The immediate electron acceptor for the enzyme in this species is believed to be ubiquinone. Couples the redox reaction to proton translocation (for every two electrons transferred, four hydrogen ions are translocated across the cytoplasmic membrane), and thus conserves the redox energy in a proton gradient.</text>
</comment>
<keyword evidence="13" id="KW-0560">Oxidoreductase</keyword>
<feature type="transmembrane region" description="Helical" evidence="10">
    <location>
        <begin position="113"/>
        <end position="131"/>
    </location>
</feature>
<feature type="transmembrane region" description="Helical" evidence="10">
    <location>
        <begin position="84"/>
        <end position="106"/>
    </location>
</feature>
<feature type="transmembrane region" description="Helical" evidence="10">
    <location>
        <begin position="137"/>
        <end position="154"/>
    </location>
</feature>
<sequence length="515" mass="56042">MDNLLSITTFIPAIAALILGVFLRGDDEAANRNAKWVALIATSLTFLVSLFILAGFDPDDTGFQFVEEHTWLLGLKYKMGVDGISVLFVLLTTFMMPLTIAASWNVTVRVKEYMIAFLVLETLMLGVFMALDLVLFYLFFEAGLIPMFLIIGIWGGKERIYASFKFFLYTFLGSVLMLVAMVAMFAEAGTTDIPTLMNHTFASDSFSVLGVHIVGGMQTLMFLAFFASFAVKMPMWPVHTWLPDAHVQAPTAGSVVLAAILLKMGGYGFLRFSLPMFPVGSEVMTPLVLWMSAIAIVYTSLVALAQEDMKKLIAYSSVAHMGYVTMGIFAANQQGIDGAIFQMLSHGFISGALFLCVGVIYDRMHTREIDAYGGLVNRMPAYALIFMLFTMANVGLPGTSGFIGEFLTLVGIFQVNTWVALVATSGVILSAAYALWLYRRVVLGDLIKESLKSISDMSGRERAIFAPLVVMTLLLGVYPSLVTDIIGPSVAALIDNYDTALAAAETANQTASAAQ</sequence>
<feature type="transmembrane region" description="Helical" evidence="10">
    <location>
        <begin position="415"/>
        <end position="438"/>
    </location>
</feature>
<feature type="transmembrane region" description="Helical" evidence="10">
    <location>
        <begin position="252"/>
        <end position="272"/>
    </location>
</feature>
<dbReference type="AlphaFoldDB" id="A0A6I6IMZ8"/>
<gene>
    <name evidence="13" type="ORF">EI983_06885</name>
</gene>
<feature type="transmembrane region" description="Helical" evidence="10">
    <location>
        <begin position="343"/>
        <end position="361"/>
    </location>
</feature>
<dbReference type="GO" id="GO:0016020">
    <property type="term" value="C:membrane"/>
    <property type="evidence" value="ECO:0007669"/>
    <property type="project" value="UniProtKB-SubCell"/>
</dbReference>
<keyword evidence="7" id="KW-0520">NAD</keyword>
<dbReference type="GO" id="GO:0008137">
    <property type="term" value="F:NADH dehydrogenase (ubiquinone) activity"/>
    <property type="evidence" value="ECO:0007669"/>
    <property type="project" value="InterPro"/>
</dbReference>
<dbReference type="OrthoDB" id="9768329at2"/>
<dbReference type="GO" id="GO:0012505">
    <property type="term" value="C:endomembrane system"/>
    <property type="evidence" value="ECO:0007669"/>
    <property type="project" value="UniProtKB-SubCell"/>
</dbReference>
<feature type="transmembrane region" description="Helical" evidence="10">
    <location>
        <begin position="463"/>
        <end position="481"/>
    </location>
</feature>
<feature type="transmembrane region" description="Helical" evidence="10">
    <location>
        <begin position="36"/>
        <end position="56"/>
    </location>
</feature>
<evidence type="ECO:0000256" key="6">
    <source>
        <dbReference type="ARBA" id="ARBA00022989"/>
    </source>
</evidence>
<keyword evidence="5" id="KW-1278">Translocase</keyword>
<evidence type="ECO:0000256" key="10">
    <source>
        <dbReference type="SAM" id="Phobius"/>
    </source>
</evidence>
<keyword evidence="14" id="KW-1185">Reference proteome</keyword>
<proteinExistence type="inferred from homology"/>
<evidence type="ECO:0000256" key="3">
    <source>
        <dbReference type="ARBA" id="ARBA00009025"/>
    </source>
</evidence>
<comment type="subcellular location">
    <subcellularLocation>
        <location evidence="2">Endomembrane system</location>
        <topology evidence="2">Multi-pass membrane protein</topology>
    </subcellularLocation>
    <subcellularLocation>
        <location evidence="9">Membrane</location>
        <topology evidence="9">Multi-pass membrane protein</topology>
    </subcellularLocation>
</comment>
<accession>A0A6I6IMZ8</accession>
<dbReference type="PANTHER" id="PTHR43507:SF1">
    <property type="entry name" value="NADH-UBIQUINONE OXIDOREDUCTASE CHAIN 4"/>
    <property type="match status" value="1"/>
</dbReference>
<dbReference type="InterPro" id="IPR010227">
    <property type="entry name" value="NADH_Q_OxRdtase_chainM/4"/>
</dbReference>
<feature type="transmembrane region" description="Helical" evidence="10">
    <location>
        <begin position="166"/>
        <end position="186"/>
    </location>
</feature>
<dbReference type="KEGG" id="rom:EI983_06885"/>
<name>A0A6I6IMZ8_9RHOB</name>
<reference evidence="14" key="1">
    <citation type="submission" date="2018-12" db="EMBL/GenBank/DDBJ databases">
        <title>Complete genome sequence of Roseovarius sp. MME-070.</title>
        <authorList>
            <person name="Nam Y.-D."/>
            <person name="Kang J."/>
            <person name="Chung W.-H."/>
            <person name="Park Y.S."/>
        </authorList>
    </citation>
    <scope>NUCLEOTIDE SEQUENCE [LARGE SCALE GENOMIC DNA]</scope>
    <source>
        <strain evidence="14">MME-070</strain>
    </source>
</reference>
<dbReference type="NCBIfam" id="NF004499">
    <property type="entry name" value="PRK05846.1-3"/>
    <property type="match status" value="1"/>
</dbReference>
<evidence type="ECO:0000313" key="13">
    <source>
        <dbReference type="EMBL" id="QGX98015.1"/>
    </source>
</evidence>
<feature type="transmembrane region" description="Helical" evidence="10">
    <location>
        <begin position="381"/>
        <end position="403"/>
    </location>
</feature>
<dbReference type="EC" id="1.6.5.11" evidence="13"/>
<feature type="domain" description="NADH:quinone oxidoreductase/Mrp antiporter transmembrane" evidence="11">
    <location>
        <begin position="130"/>
        <end position="427"/>
    </location>
</feature>
<dbReference type="GO" id="GO:0048039">
    <property type="term" value="F:ubiquinone binding"/>
    <property type="evidence" value="ECO:0007669"/>
    <property type="project" value="TreeGrafter"/>
</dbReference>
<protein>
    <submittedName>
        <fullName evidence="13">NADH-quinone oxidoreductase subunit M</fullName>
        <ecNumber evidence="13">1.6.5.11</ecNumber>
    </submittedName>
</protein>
<comment type="similarity">
    <text evidence="3">Belongs to the complex I subunit 4 family.</text>
</comment>
<dbReference type="Proteomes" id="UP000428330">
    <property type="component" value="Chromosome"/>
</dbReference>
<dbReference type="Pfam" id="PF01059">
    <property type="entry name" value="Oxidored_q5_N"/>
    <property type="match status" value="1"/>
</dbReference>
<dbReference type="EMBL" id="CP034348">
    <property type="protein sequence ID" value="QGX98015.1"/>
    <property type="molecule type" value="Genomic_DNA"/>
</dbReference>
<dbReference type="InterPro" id="IPR001750">
    <property type="entry name" value="ND/Mrp_TM"/>
</dbReference>
<dbReference type="NCBIfam" id="TIGR01972">
    <property type="entry name" value="NDH_I_M"/>
    <property type="match status" value="1"/>
</dbReference>
<dbReference type="NCBIfam" id="NF004501">
    <property type="entry name" value="PRK05846.1-5"/>
    <property type="match status" value="1"/>
</dbReference>
<keyword evidence="8 10" id="KW-0472">Membrane</keyword>
<feature type="transmembrane region" description="Helical" evidence="10">
    <location>
        <begin position="312"/>
        <end position="331"/>
    </location>
</feature>
<evidence type="ECO:0000256" key="4">
    <source>
        <dbReference type="ARBA" id="ARBA00022692"/>
    </source>
</evidence>
<evidence type="ECO:0000256" key="8">
    <source>
        <dbReference type="ARBA" id="ARBA00023136"/>
    </source>
</evidence>
<dbReference type="RefSeq" id="WP_157706647.1">
    <property type="nucleotide sequence ID" value="NZ_CP034348.1"/>
</dbReference>
<evidence type="ECO:0000259" key="12">
    <source>
        <dbReference type="Pfam" id="PF01059"/>
    </source>
</evidence>
<dbReference type="GO" id="GO:0042773">
    <property type="term" value="P:ATP synthesis coupled electron transport"/>
    <property type="evidence" value="ECO:0007669"/>
    <property type="project" value="InterPro"/>
</dbReference>
<feature type="domain" description="NADH:ubiquinone oxidoreductase chain 4 N-terminal" evidence="12">
    <location>
        <begin position="34"/>
        <end position="125"/>
    </location>
</feature>
<evidence type="ECO:0000256" key="7">
    <source>
        <dbReference type="ARBA" id="ARBA00023027"/>
    </source>
</evidence>
<dbReference type="Pfam" id="PF00361">
    <property type="entry name" value="Proton_antipo_M"/>
    <property type="match status" value="1"/>
</dbReference>
<dbReference type="InterPro" id="IPR000260">
    <property type="entry name" value="NADH4_N"/>
</dbReference>
<keyword evidence="4 9" id="KW-0812">Transmembrane</keyword>
<dbReference type="PANTHER" id="PTHR43507">
    <property type="entry name" value="NADH-UBIQUINONE OXIDOREDUCTASE CHAIN 4"/>
    <property type="match status" value="1"/>
</dbReference>
<evidence type="ECO:0000256" key="1">
    <source>
        <dbReference type="ARBA" id="ARBA00002378"/>
    </source>
</evidence>
<evidence type="ECO:0000256" key="5">
    <source>
        <dbReference type="ARBA" id="ARBA00022967"/>
    </source>
</evidence>
<evidence type="ECO:0000256" key="9">
    <source>
        <dbReference type="RuleBase" id="RU000320"/>
    </source>
</evidence>
<evidence type="ECO:0000313" key="14">
    <source>
        <dbReference type="Proteomes" id="UP000428330"/>
    </source>
</evidence>
<dbReference type="GO" id="GO:0003954">
    <property type="term" value="F:NADH dehydrogenase activity"/>
    <property type="evidence" value="ECO:0007669"/>
    <property type="project" value="TreeGrafter"/>
</dbReference>
<feature type="transmembrane region" description="Helical" evidence="10">
    <location>
        <begin position="206"/>
        <end position="231"/>
    </location>
</feature>
<dbReference type="PRINTS" id="PR01437">
    <property type="entry name" value="NUOXDRDTASE4"/>
</dbReference>
<evidence type="ECO:0000259" key="11">
    <source>
        <dbReference type="Pfam" id="PF00361"/>
    </source>
</evidence>